<dbReference type="InterPro" id="IPR000383">
    <property type="entry name" value="Xaa-Pro-like_dom"/>
</dbReference>
<keyword evidence="1" id="KW-0378">Hydrolase</keyword>
<accession>I4BLT9</accession>
<reference evidence="4 5" key="1">
    <citation type="submission" date="2012-06" db="EMBL/GenBank/DDBJ databases">
        <title>Complete sequence of chromosome of Mycobacterium chubuense NBB4.</title>
        <authorList>
            <consortium name="US DOE Joint Genome Institute"/>
            <person name="Lucas S."/>
            <person name="Han J."/>
            <person name="Lapidus A."/>
            <person name="Cheng J.-F."/>
            <person name="Goodwin L."/>
            <person name="Pitluck S."/>
            <person name="Peters L."/>
            <person name="Mikhailova N."/>
            <person name="Teshima H."/>
            <person name="Detter J.C."/>
            <person name="Han C."/>
            <person name="Tapia R."/>
            <person name="Land M."/>
            <person name="Hauser L."/>
            <person name="Kyrpides N."/>
            <person name="Ivanova N."/>
            <person name="Pagani I."/>
            <person name="Mattes T."/>
            <person name="Holmes A."/>
            <person name="Rutledge P."/>
            <person name="Paulsen I."/>
            <person name="Coleman N."/>
            <person name="Woyke T."/>
        </authorList>
    </citation>
    <scope>NUCLEOTIDE SEQUENCE [LARGE SCALE GENOMIC DNA]</scope>
    <source>
        <strain evidence="4 5">NBB4</strain>
    </source>
</reference>
<dbReference type="eggNOG" id="COG1506">
    <property type="taxonomic scope" value="Bacteria"/>
</dbReference>
<evidence type="ECO:0000259" key="3">
    <source>
        <dbReference type="SMART" id="SM00939"/>
    </source>
</evidence>
<dbReference type="HOGENOM" id="CLU_013952_0_0_11"/>
<evidence type="ECO:0000256" key="1">
    <source>
        <dbReference type="ARBA" id="ARBA00022801"/>
    </source>
</evidence>
<feature type="domain" description="Xaa-Pro dipeptidyl-peptidase C-terminal" evidence="3">
    <location>
        <begin position="684"/>
        <end position="885"/>
    </location>
</feature>
<dbReference type="AlphaFoldDB" id="I4BLT9"/>
<dbReference type="RefSeq" id="WP_014816721.1">
    <property type="nucleotide sequence ID" value="NC_018027.1"/>
</dbReference>
<protein>
    <submittedName>
        <fullName evidence="4">X-Pro dipeptidyl-peptidase (S15 family)</fullName>
    </submittedName>
</protein>
<feature type="compositionally biased region" description="Low complexity" evidence="2">
    <location>
        <begin position="30"/>
        <end position="62"/>
    </location>
</feature>
<proteinExistence type="predicted"/>
<dbReference type="EMBL" id="CP003053">
    <property type="protein sequence ID" value="AFM18246.1"/>
    <property type="molecule type" value="Genomic_DNA"/>
</dbReference>
<feature type="compositionally biased region" description="Low complexity" evidence="2">
    <location>
        <begin position="113"/>
        <end position="123"/>
    </location>
</feature>
<dbReference type="Gene3D" id="3.40.50.1820">
    <property type="entry name" value="alpha/beta hydrolase"/>
    <property type="match status" value="1"/>
</dbReference>
<dbReference type="InterPro" id="IPR029058">
    <property type="entry name" value="AB_hydrolase_fold"/>
</dbReference>
<sequence precursor="true">MGAARYVGRVGGLAIALGVGTAILTGQAVASADDTGTSGSGSASPSSESRTSSTPSNTGTGTVKINKRPLGKHQANDGTSLGDTVKGIVDRVAGERGKRATDDSENADPGVDEQAPAEEAAAARPGDRRKHRVDANEQAPQQNPQTDPTPAAAQDQPAVKQSPGLTWLKSPRVAAAREAKPVATTSSSLWTPPGALVTEDAATAPAATTTVAPVKTAVAEFLTSIHDALAPNGGTAPVGGSLSDLLLLAGTRRELVQPQAAALPDYSVGLTEGVIGGCVVGATCTMPDGSTYTVIGTPSKGGKLALDATTGAFTFLPFSPEYNADGSQNADGPSGQESFTVLVAQNTKFDTFVTGLPIVGTTFIAPVIMTLQQLQILTPLIGTAARQDVTVNVDELRGVLDTPVAYTTMVTSWDGTQISTNFFPAITTGNPDVGSPGYETIFNGPGLAQPGATSPADPFVATFRQAGYNVVTWDPRGEFASGGVLQLDSPQYEGQDVSQLISWAAGLNGVQLDAPNDPTMGMVGVSYGGGIQLVTAAGDNRVDAIAPGWAWNTLPDSLYPDKAFKTAYSSLLLLGLVTTGARINPMIYGGILTGATLGILTPGQIQLLQNSGPGQTVRGISAPTLIIQGTVDVLFPLQQSILNAALLAQNPDVKLLWFCGGHGSCLPGQGNPAADDVWVMGETLAWMDRYVKNDGTTDPNVFEWTDQNGDRWTSETLPTAADFYDTTSKVPATTWDTGKVLPIIPILGGSGPNPQVPLPYSLGDGSIATNAVTIPLDNPDSEANVVGAPHVVINYSGLGTSRHVYAQVVDKTTGQVVGNIVTPIPVTLNGRDQTATIDLNDIAYTVTPDSDLELQIFTTATPYLNLTQFGFIDVQSVQVSLPTTSQGTNQGPNPVPAAAQELVAV</sequence>
<feature type="compositionally biased region" description="Low complexity" evidence="2">
    <location>
        <begin position="138"/>
        <end position="158"/>
    </location>
</feature>
<keyword evidence="5" id="KW-1185">Reference proteome</keyword>
<gene>
    <name evidence="4" type="ordered locus">Mycch_3510</name>
</gene>
<dbReference type="PATRIC" id="fig|710421.3.peg.3511"/>
<dbReference type="STRING" id="710421.Mycch_3510"/>
<organism evidence="4 5">
    <name type="scientific">Mycolicibacterium chubuense (strain NBB4)</name>
    <name type="common">Mycobacterium chubuense</name>
    <dbReference type="NCBI Taxonomy" id="710421"/>
    <lineage>
        <taxon>Bacteria</taxon>
        <taxon>Bacillati</taxon>
        <taxon>Actinomycetota</taxon>
        <taxon>Actinomycetes</taxon>
        <taxon>Mycobacteriales</taxon>
        <taxon>Mycobacteriaceae</taxon>
        <taxon>Mycolicibacterium</taxon>
    </lineage>
</organism>
<feature type="compositionally biased region" description="Basic and acidic residues" evidence="2">
    <location>
        <begin position="88"/>
        <end position="102"/>
    </location>
</feature>
<dbReference type="GO" id="GO:0008239">
    <property type="term" value="F:dipeptidyl-peptidase activity"/>
    <property type="evidence" value="ECO:0007669"/>
    <property type="project" value="InterPro"/>
</dbReference>
<dbReference type="SMART" id="SM00939">
    <property type="entry name" value="PepX_C"/>
    <property type="match status" value="1"/>
</dbReference>
<evidence type="ECO:0000256" key="2">
    <source>
        <dbReference type="SAM" id="MobiDB-lite"/>
    </source>
</evidence>
<dbReference type="InterPro" id="IPR013736">
    <property type="entry name" value="Xaa-Pro_dipept_C"/>
</dbReference>
<evidence type="ECO:0000313" key="4">
    <source>
        <dbReference type="EMBL" id="AFM18246.1"/>
    </source>
</evidence>
<evidence type="ECO:0000313" key="5">
    <source>
        <dbReference type="Proteomes" id="UP000006057"/>
    </source>
</evidence>
<dbReference type="SUPFAM" id="SSF53474">
    <property type="entry name" value="alpha/beta-Hydrolases"/>
    <property type="match status" value="1"/>
</dbReference>
<dbReference type="Pfam" id="PF02129">
    <property type="entry name" value="Peptidase_S15"/>
    <property type="match status" value="1"/>
</dbReference>
<dbReference type="KEGG" id="mcb:Mycch_3510"/>
<dbReference type="Proteomes" id="UP000006057">
    <property type="component" value="Chromosome"/>
</dbReference>
<name>I4BLT9_MYCCN</name>
<feature type="region of interest" description="Disordered" evidence="2">
    <location>
        <begin position="30"/>
        <end position="167"/>
    </location>
</feature>